<dbReference type="InterPro" id="IPR016154">
    <property type="entry name" value="Heat_shock_Hsp33_C"/>
</dbReference>
<evidence type="ECO:0000256" key="1">
    <source>
        <dbReference type="ARBA" id="ARBA00022490"/>
    </source>
</evidence>
<comment type="function">
    <text evidence="6">Redox regulated molecular chaperone. Protects both thermally unfolding and oxidatively damaged proteins from irreversible aggregation. Plays an important role in the bacterial defense system toward oxidative stress.</text>
</comment>
<dbReference type="Gene3D" id="1.10.287.480">
    <property type="entry name" value="helix hairpin bin"/>
    <property type="match status" value="1"/>
</dbReference>
<feature type="disulfide bond" description="Redox-active" evidence="6">
    <location>
        <begin position="224"/>
        <end position="226"/>
    </location>
</feature>
<keyword evidence="3 6" id="KW-1015">Disulfide bond</keyword>
<evidence type="ECO:0000256" key="4">
    <source>
        <dbReference type="ARBA" id="ARBA00023186"/>
    </source>
</evidence>
<comment type="similarity">
    <text evidence="6">Belongs to the HSP33 family.</text>
</comment>
<feature type="disulfide bond" description="Redox-active" evidence="6">
    <location>
        <begin position="257"/>
        <end position="260"/>
    </location>
</feature>
<dbReference type="InterPro" id="IPR023212">
    <property type="entry name" value="Hsp33_helix_hairpin_bin_dom_sf"/>
</dbReference>
<dbReference type="PANTHER" id="PTHR30111:SF1">
    <property type="entry name" value="33 KDA CHAPERONIN"/>
    <property type="match status" value="1"/>
</dbReference>
<keyword evidence="5 6" id="KW-0676">Redox-active center</keyword>
<dbReference type="Pfam" id="PF01430">
    <property type="entry name" value="HSP33"/>
    <property type="match status" value="1"/>
</dbReference>
<dbReference type="PANTHER" id="PTHR30111">
    <property type="entry name" value="33 KDA CHAPERONIN"/>
    <property type="match status" value="1"/>
</dbReference>
<dbReference type="PIRSF" id="PIRSF005261">
    <property type="entry name" value="Heat_shock_Hsp33"/>
    <property type="match status" value="1"/>
</dbReference>
<comment type="subcellular location">
    <subcellularLocation>
        <location evidence="6">Cytoplasm</location>
    </subcellularLocation>
</comment>
<organism evidence="7 8">
    <name type="scientific">Leeia speluncae</name>
    <dbReference type="NCBI Taxonomy" id="2884804"/>
    <lineage>
        <taxon>Bacteria</taxon>
        <taxon>Pseudomonadati</taxon>
        <taxon>Pseudomonadota</taxon>
        <taxon>Betaproteobacteria</taxon>
        <taxon>Neisseriales</taxon>
        <taxon>Leeiaceae</taxon>
        <taxon>Leeia</taxon>
    </lineage>
</organism>
<dbReference type="SUPFAM" id="SSF118352">
    <property type="entry name" value="HSP33 redox switch-like"/>
    <property type="match status" value="1"/>
</dbReference>
<comment type="PTM">
    <text evidence="6">Under oxidizing conditions two disulfide bonds are formed involving the reactive cysteines. Under reducing conditions zinc is bound to the reactive cysteines and the protein is inactive.</text>
</comment>
<evidence type="ECO:0000256" key="2">
    <source>
        <dbReference type="ARBA" id="ARBA00022833"/>
    </source>
</evidence>
<evidence type="ECO:0000313" key="7">
    <source>
        <dbReference type="EMBL" id="MCB6183792.1"/>
    </source>
</evidence>
<dbReference type="InterPro" id="IPR016153">
    <property type="entry name" value="Heat_shock_Hsp33_N"/>
</dbReference>
<dbReference type="HAMAP" id="MF_00117">
    <property type="entry name" value="HslO"/>
    <property type="match status" value="1"/>
</dbReference>
<evidence type="ECO:0000313" key="8">
    <source>
        <dbReference type="Proteomes" id="UP001165395"/>
    </source>
</evidence>
<protein>
    <recommendedName>
        <fullName evidence="6">33 kDa chaperonin</fullName>
    </recommendedName>
    <alternativeName>
        <fullName evidence="6">Heat shock protein 33 homolog</fullName>
        <shortName evidence="6">HSP33</shortName>
    </alternativeName>
</protein>
<dbReference type="SUPFAM" id="SSF64397">
    <property type="entry name" value="Hsp33 domain"/>
    <property type="match status" value="1"/>
</dbReference>
<reference evidence="7" key="1">
    <citation type="submission" date="2021-10" db="EMBL/GenBank/DDBJ databases">
        <title>The complete genome sequence of Leeia sp. TBRC 13508.</title>
        <authorList>
            <person name="Charoenyingcharoen P."/>
            <person name="Yukphan P."/>
        </authorList>
    </citation>
    <scope>NUCLEOTIDE SEQUENCE</scope>
    <source>
        <strain evidence="7">TBRC 13508</strain>
    </source>
</reference>
<comment type="caution">
    <text evidence="7">The sequence shown here is derived from an EMBL/GenBank/DDBJ whole genome shotgun (WGS) entry which is preliminary data.</text>
</comment>
<evidence type="ECO:0000256" key="5">
    <source>
        <dbReference type="ARBA" id="ARBA00023284"/>
    </source>
</evidence>
<keyword evidence="1 6" id="KW-0963">Cytoplasm</keyword>
<keyword evidence="4 6" id="KW-0143">Chaperone</keyword>
<dbReference type="InterPro" id="IPR000397">
    <property type="entry name" value="Heat_shock_Hsp33"/>
</dbReference>
<dbReference type="NCBIfam" id="NF001033">
    <property type="entry name" value="PRK00114.1"/>
    <property type="match status" value="1"/>
</dbReference>
<dbReference type="Gene3D" id="3.55.30.10">
    <property type="entry name" value="Hsp33 domain"/>
    <property type="match status" value="1"/>
</dbReference>
<sequence length="287" mass="31473">MSDQLQRFIFDNAPSRGAIVKLEESWQEVLKRHEYPAVLKTILGELLAASALFCANLKFEGSLILQIQGVGQLKLAVVECTSDLVVRATAKWDGELAGLSFSEMVGNGQFVITIDQIGVAQPYQGIVALEGNTVAEVLENYMKQSEQLDTRLMLASSETSVGGLLVQKLPQGHGEPEDWETVGHLARTLKADELLNLDAQEVLYRLFNEYTVKLLTESAVEFGCRCSRDKVGNMIKMMGQEEAVDVLQEQGSIEISCEFCRTRYVFDTSDVVALFSGDEGAAGATAH</sequence>
<proteinExistence type="inferred from homology"/>
<name>A0ABS8D6L4_9NEIS</name>
<accession>A0ABS8D6L4</accession>
<keyword evidence="8" id="KW-1185">Reference proteome</keyword>
<gene>
    <name evidence="6 7" type="primary">hslO</name>
    <name evidence="7" type="ORF">LIN78_09560</name>
</gene>
<dbReference type="EMBL" id="JAJBZT010000004">
    <property type="protein sequence ID" value="MCB6183792.1"/>
    <property type="molecule type" value="Genomic_DNA"/>
</dbReference>
<dbReference type="Proteomes" id="UP001165395">
    <property type="component" value="Unassembled WGS sequence"/>
</dbReference>
<evidence type="ECO:0000256" key="6">
    <source>
        <dbReference type="HAMAP-Rule" id="MF_00117"/>
    </source>
</evidence>
<dbReference type="CDD" id="cd00498">
    <property type="entry name" value="Hsp33"/>
    <property type="match status" value="1"/>
</dbReference>
<keyword evidence="2 6" id="KW-0862">Zinc</keyword>
<dbReference type="Gene3D" id="3.90.1280.10">
    <property type="entry name" value="HSP33 redox switch-like"/>
    <property type="match status" value="1"/>
</dbReference>
<evidence type="ECO:0000256" key="3">
    <source>
        <dbReference type="ARBA" id="ARBA00023157"/>
    </source>
</evidence>